<evidence type="ECO:0000313" key="2">
    <source>
        <dbReference type="EMBL" id="AFV10551.1"/>
    </source>
</evidence>
<gene>
    <name evidence="2" type="ordered locus">Tph_c03040</name>
</gene>
<dbReference type="KEGG" id="tpz:Tph_c03040"/>
<dbReference type="Gene3D" id="3.30.2310.20">
    <property type="entry name" value="RelE-like"/>
    <property type="match status" value="1"/>
</dbReference>
<dbReference type="InterPro" id="IPR035093">
    <property type="entry name" value="RelE/ParE_toxin_dom_sf"/>
</dbReference>
<name>K4LC89_THEPS</name>
<dbReference type="EMBL" id="CP003732">
    <property type="protein sequence ID" value="AFV10551.1"/>
    <property type="molecule type" value="Genomic_DNA"/>
</dbReference>
<accession>K4LC89</accession>
<dbReference type="InterPro" id="IPR052747">
    <property type="entry name" value="TA_system_RelE_toxin"/>
</dbReference>
<evidence type="ECO:0000313" key="3">
    <source>
        <dbReference type="Proteomes" id="UP000000467"/>
    </source>
</evidence>
<organism evidence="2 3">
    <name type="scientific">Thermacetogenium phaeum (strain ATCC BAA-254 / DSM 26808 / PB)</name>
    <dbReference type="NCBI Taxonomy" id="1089553"/>
    <lineage>
        <taxon>Bacteria</taxon>
        <taxon>Bacillati</taxon>
        <taxon>Bacillota</taxon>
        <taxon>Clostridia</taxon>
        <taxon>Thermoanaerobacterales</taxon>
        <taxon>Thermoanaerobacteraceae</taxon>
        <taxon>Thermacetogenium</taxon>
    </lineage>
</organism>
<dbReference type="Proteomes" id="UP000000467">
    <property type="component" value="Chromosome"/>
</dbReference>
<reference evidence="2 3" key="1">
    <citation type="journal article" date="2012" name="BMC Genomics">
        <title>Genome-guided analysis of physiological and morphological traits of the fermentative acetate oxidizer Thermacetogenium phaeum.</title>
        <authorList>
            <person name="Oehler D."/>
            <person name="Poehlein A."/>
            <person name="Leimbach A."/>
            <person name="Muller N."/>
            <person name="Daniel R."/>
            <person name="Gottschalk G."/>
            <person name="Schink B."/>
        </authorList>
    </citation>
    <scope>NUCLEOTIDE SEQUENCE [LARGE SCALE GENOMIC DNA]</scope>
    <source>
        <strain evidence="3">ATCC BAA-254 / DSM 26808 / PB</strain>
    </source>
</reference>
<dbReference type="PANTHER" id="PTHR38813">
    <property type="match status" value="1"/>
</dbReference>
<dbReference type="eggNOG" id="COG2026">
    <property type="taxonomic scope" value="Bacteria"/>
</dbReference>
<keyword evidence="3" id="KW-1185">Reference proteome</keyword>
<dbReference type="Pfam" id="PF05016">
    <property type="entry name" value="ParE_toxin"/>
    <property type="match status" value="1"/>
</dbReference>
<evidence type="ECO:0000256" key="1">
    <source>
        <dbReference type="ARBA" id="ARBA00022649"/>
    </source>
</evidence>
<proteinExistence type="predicted"/>
<protein>
    <submittedName>
        <fullName evidence="2">Putative plasmid stabilization system protein</fullName>
    </submittedName>
</protein>
<dbReference type="InterPro" id="IPR007712">
    <property type="entry name" value="RelE/ParE_toxin"/>
</dbReference>
<keyword evidence="1" id="KW-1277">Toxin-antitoxin system</keyword>
<dbReference type="AlphaFoldDB" id="K4LC89"/>
<dbReference type="PANTHER" id="PTHR38813:SF1">
    <property type="entry name" value="TOXIN RELE1-RELATED"/>
    <property type="match status" value="1"/>
</dbReference>
<dbReference type="OrthoDB" id="9805098at2"/>
<dbReference type="SUPFAM" id="SSF143011">
    <property type="entry name" value="RelE-like"/>
    <property type="match status" value="1"/>
</dbReference>
<dbReference type="HOGENOM" id="CLU_155761_6_4_9"/>
<sequence length="73" mass="8944">MKHLEKDVQLRIKSAIENSLRSFPPQGDIIKLEGYEGRYRLRVGDWRVTFRYQFKTREVHIAEIKHRREAYRK</sequence>